<evidence type="ECO:0000313" key="2">
    <source>
        <dbReference type="EMBL" id="EGG56361.1"/>
    </source>
</evidence>
<dbReference type="PANTHER" id="PTHR30595">
    <property type="entry name" value="GLPR-RELATED TRANSCRIPTIONAL REPRESSOR"/>
    <property type="match status" value="1"/>
</dbReference>
<evidence type="ECO:0000313" key="3">
    <source>
        <dbReference type="Proteomes" id="UP000005546"/>
    </source>
</evidence>
<evidence type="ECO:0000259" key="1">
    <source>
        <dbReference type="Pfam" id="PF04326"/>
    </source>
</evidence>
<reference evidence="2 3" key="1">
    <citation type="submission" date="2011-02" db="EMBL/GenBank/DDBJ databases">
        <authorList>
            <person name="Weinstock G."/>
            <person name="Sodergren E."/>
            <person name="Clifton S."/>
            <person name="Fulton L."/>
            <person name="Fulton B."/>
            <person name="Courtney L."/>
            <person name="Fronick C."/>
            <person name="Harrison M."/>
            <person name="Strong C."/>
            <person name="Farmer C."/>
            <person name="Delahaunty K."/>
            <person name="Markovic C."/>
            <person name="Hall O."/>
            <person name="Minx P."/>
            <person name="Tomlinson C."/>
            <person name="Mitreva M."/>
            <person name="Hou S."/>
            <person name="Chen J."/>
            <person name="Wollam A."/>
            <person name="Pepin K.H."/>
            <person name="Johnson M."/>
            <person name="Bhonagiri V."/>
            <person name="Zhang X."/>
            <person name="Suruliraj S."/>
            <person name="Warren W."/>
            <person name="Chinwalla A."/>
            <person name="Mardis E.R."/>
            <person name="Wilson R.K."/>
        </authorList>
    </citation>
    <scope>NUCLEOTIDE SEQUENCE [LARGE SCALE GENOMIC DNA]</scope>
    <source>
        <strain evidence="2 3">YIT 11841</strain>
    </source>
</reference>
<protein>
    <submittedName>
        <fullName evidence="2">Divergent AAA domain protein</fullName>
    </submittedName>
</protein>
<organism evidence="2 3">
    <name type="scientific">Paraprevotella xylaniphila YIT 11841</name>
    <dbReference type="NCBI Taxonomy" id="762982"/>
    <lineage>
        <taxon>Bacteria</taxon>
        <taxon>Pseudomonadati</taxon>
        <taxon>Bacteroidota</taxon>
        <taxon>Bacteroidia</taxon>
        <taxon>Bacteroidales</taxon>
        <taxon>Prevotellaceae</taxon>
        <taxon>Paraprevotella</taxon>
    </lineage>
</organism>
<comment type="caution">
    <text evidence="2">The sequence shown here is derived from an EMBL/GenBank/DDBJ whole genome shotgun (WGS) entry which is preliminary data.</text>
</comment>
<dbReference type="InterPro" id="IPR007421">
    <property type="entry name" value="Schlafen_AlbA_2_dom"/>
</dbReference>
<dbReference type="InterPro" id="IPR038461">
    <property type="entry name" value="Schlafen_AlbA_2_dom_sf"/>
</dbReference>
<dbReference type="Pfam" id="PF04326">
    <property type="entry name" value="SLFN_AlbA_2"/>
    <property type="match status" value="1"/>
</dbReference>
<feature type="domain" description="Schlafen AlbA-2" evidence="1">
    <location>
        <begin position="17"/>
        <end position="139"/>
    </location>
</feature>
<dbReference type="AlphaFoldDB" id="F3QRA7"/>
<name>F3QRA7_9BACT</name>
<gene>
    <name evidence="2" type="ORF">HMPREF9442_00706</name>
</gene>
<dbReference type="Gene3D" id="3.30.950.30">
    <property type="entry name" value="Schlafen, AAA domain"/>
    <property type="match status" value="1"/>
</dbReference>
<dbReference type="HOGENOM" id="CLU_1164982_0_0_10"/>
<dbReference type="EMBL" id="AFBR01000020">
    <property type="protein sequence ID" value="EGG56361.1"/>
    <property type="molecule type" value="Genomic_DNA"/>
</dbReference>
<sequence length="238" mass="27167">MEMTIEDLKQLRESEDHIEFKEAKHNYPFTGGKHTDPKDRRRCVLGYIVALANERGGRLVLGMADHIPHAVVGSDFAQNEVGQLVDEIYKRLGIRVETAELYEEDKRVFVITVPSRPVGRLLRFEGVPLMRTGESLREMSDTEIFNVLSEQESDFSAKICEGLAIEDLDKEAIVEMKTQYARKQENPLFRNCPDEQVLSDLDLLKDGKLNYAALILLGKSEAIRKCLPQNNIVVEFRM</sequence>
<dbReference type="PANTHER" id="PTHR30595:SF6">
    <property type="entry name" value="SCHLAFEN ALBA-2 DOMAIN-CONTAINING PROTEIN"/>
    <property type="match status" value="1"/>
</dbReference>
<dbReference type="Proteomes" id="UP000005546">
    <property type="component" value="Unassembled WGS sequence"/>
</dbReference>
<proteinExistence type="predicted"/>
<keyword evidence="3" id="KW-1185">Reference proteome</keyword>
<dbReference type="eggNOG" id="COG2865">
    <property type="taxonomic scope" value="Bacteria"/>
</dbReference>
<dbReference type="RefSeq" id="WP_008625230.1">
    <property type="nucleotide sequence ID" value="NZ_GL883824.1"/>
</dbReference>
<dbReference type="STRING" id="762982.HMPREF9442_00706"/>
<accession>F3QRA7</accession>